<sequence length="163" mass="17329">MGPSESSGKMSCGRRKDQARFRGTRKALSPDSWKKGNIVPNCTESKQDDLGNSRPATLSSVARPPGTQCQTCEGQECCMLFSSTMGFFSTGDVGLASARPSKPLEMSSKVLPLVSGTLKNEELTELQQLALPHPTRPGATPHILIPPGVSVGMPGFSHFLALV</sequence>
<reference evidence="2 3" key="1">
    <citation type="journal article" date="2023" name="J. Hered.">
        <title>Chromosome-level genome of the wood stork (Mycteria americana) provides insight into avian chromosome evolution.</title>
        <authorList>
            <person name="Flamio R. Jr."/>
            <person name="Ramstad K.M."/>
        </authorList>
    </citation>
    <scope>NUCLEOTIDE SEQUENCE [LARGE SCALE GENOMIC DNA]</scope>
    <source>
        <strain evidence="2">JAX WOST 10</strain>
    </source>
</reference>
<comment type="caution">
    <text evidence="2">The sequence shown here is derived from an EMBL/GenBank/DDBJ whole genome shotgun (WGS) entry which is preliminary data.</text>
</comment>
<evidence type="ECO:0000313" key="3">
    <source>
        <dbReference type="Proteomes" id="UP001333110"/>
    </source>
</evidence>
<dbReference type="AlphaFoldDB" id="A0AAN7PB91"/>
<evidence type="ECO:0000313" key="2">
    <source>
        <dbReference type="EMBL" id="KAK4829342.1"/>
    </source>
</evidence>
<proteinExistence type="predicted"/>
<gene>
    <name evidence="2" type="ORF">QYF61_003269</name>
</gene>
<name>A0AAN7PB91_MYCAM</name>
<dbReference type="EMBL" id="JAUNZN010000001">
    <property type="protein sequence ID" value="KAK4829342.1"/>
    <property type="molecule type" value="Genomic_DNA"/>
</dbReference>
<dbReference type="Proteomes" id="UP001333110">
    <property type="component" value="Unassembled WGS sequence"/>
</dbReference>
<accession>A0AAN7PB91</accession>
<feature type="region of interest" description="Disordered" evidence="1">
    <location>
        <begin position="1"/>
        <end position="66"/>
    </location>
</feature>
<keyword evidence="3" id="KW-1185">Reference proteome</keyword>
<organism evidence="2 3">
    <name type="scientific">Mycteria americana</name>
    <name type="common">Wood stork</name>
    <dbReference type="NCBI Taxonomy" id="33587"/>
    <lineage>
        <taxon>Eukaryota</taxon>
        <taxon>Metazoa</taxon>
        <taxon>Chordata</taxon>
        <taxon>Craniata</taxon>
        <taxon>Vertebrata</taxon>
        <taxon>Euteleostomi</taxon>
        <taxon>Archelosauria</taxon>
        <taxon>Archosauria</taxon>
        <taxon>Dinosauria</taxon>
        <taxon>Saurischia</taxon>
        <taxon>Theropoda</taxon>
        <taxon>Coelurosauria</taxon>
        <taxon>Aves</taxon>
        <taxon>Neognathae</taxon>
        <taxon>Neoaves</taxon>
        <taxon>Aequornithes</taxon>
        <taxon>Ciconiiformes</taxon>
        <taxon>Ciconiidae</taxon>
        <taxon>Mycteria</taxon>
    </lineage>
</organism>
<evidence type="ECO:0000256" key="1">
    <source>
        <dbReference type="SAM" id="MobiDB-lite"/>
    </source>
</evidence>
<protein>
    <submittedName>
        <fullName evidence="2">Uncharacterized protein</fullName>
    </submittedName>
</protein>